<proteinExistence type="predicted"/>
<evidence type="ECO:0000313" key="2">
    <source>
        <dbReference type="EMBL" id="CAD8936933.1"/>
    </source>
</evidence>
<evidence type="ECO:0000256" key="1">
    <source>
        <dbReference type="SAM" id="MobiDB-lite"/>
    </source>
</evidence>
<accession>A0A7S1GL56</accession>
<feature type="region of interest" description="Disordered" evidence="1">
    <location>
        <begin position="163"/>
        <end position="185"/>
    </location>
</feature>
<dbReference type="EMBL" id="HBFW01012452">
    <property type="protein sequence ID" value="CAD8936933.1"/>
    <property type="molecule type" value="Transcribed_RNA"/>
</dbReference>
<reference evidence="2" key="1">
    <citation type="submission" date="2021-01" db="EMBL/GenBank/DDBJ databases">
        <authorList>
            <person name="Corre E."/>
            <person name="Pelletier E."/>
            <person name="Niang G."/>
            <person name="Scheremetjew M."/>
            <person name="Finn R."/>
            <person name="Kale V."/>
            <person name="Holt S."/>
            <person name="Cochrane G."/>
            <person name="Meng A."/>
            <person name="Brown T."/>
            <person name="Cohen L."/>
        </authorList>
    </citation>
    <scope>NUCLEOTIDE SEQUENCE</scope>
    <source>
        <strain evidence="2">ECT3854</strain>
    </source>
</reference>
<dbReference type="AlphaFoldDB" id="A0A7S1GL56"/>
<sequence>MIASGKALRARTSMLSGNAVRRALTGSGSAAVLPTIQATTTEMRTWVQQHHSSSTPSLRFKSTAAVEPIKATADLMVQNEASPPSPPRRKVVKKGKNLTFVPRKAPVALTEKARTFFRSLLKTNKKPSVAGIILNYHQSSTGEPRMVFSFDFVESTQLSPDDEGVSLEVQDDGSPKPPDQSMDDGLPKLYIHHNAFMKVLGGTLDVDLDKFRPLLFDREGNEMDPNA</sequence>
<gene>
    <name evidence="2" type="ORF">CTEN0397_LOCUS7980</name>
</gene>
<organism evidence="2">
    <name type="scientific">Cyclophora tenuis</name>
    <name type="common">Marine diatom</name>
    <dbReference type="NCBI Taxonomy" id="216820"/>
    <lineage>
        <taxon>Eukaryota</taxon>
        <taxon>Sar</taxon>
        <taxon>Stramenopiles</taxon>
        <taxon>Ochrophyta</taxon>
        <taxon>Bacillariophyta</taxon>
        <taxon>Fragilariophyceae</taxon>
        <taxon>Fragilariophycidae</taxon>
        <taxon>Cyclophorales</taxon>
        <taxon>Cyclophoraceae</taxon>
        <taxon>Cyclophora</taxon>
    </lineage>
</organism>
<name>A0A7S1GL56_CYCTE</name>
<protein>
    <submittedName>
        <fullName evidence="2">Uncharacterized protein</fullName>
    </submittedName>
</protein>